<dbReference type="AlphaFoldDB" id="A0A846MBZ4"/>
<dbReference type="Pfam" id="PF16472">
    <property type="entry name" value="DUF5050"/>
    <property type="match status" value="1"/>
</dbReference>
<organism evidence="3 4">
    <name type="scientific">Saccharococcus thermophilus</name>
    <dbReference type="NCBI Taxonomy" id="29396"/>
    <lineage>
        <taxon>Bacteria</taxon>
        <taxon>Bacillati</taxon>
        <taxon>Bacillota</taxon>
        <taxon>Bacilli</taxon>
        <taxon>Bacillales</taxon>
        <taxon>Anoxybacillaceae</taxon>
        <taxon>Saccharococcus</taxon>
    </lineage>
</organism>
<sequence>MRKYWILLCTIFILFLSFPLSSHAASKEIYYTVKGSSKISPGIYKAIPNGKPVPVLKEKVYKMKQTTKPPLNFIDTKEVYINERIAQAADYKTNVELNNEPIQYIQVVGENIYFTKLLARALLTEGYCRGTPSDILEIYKRSSNGKITKVISDKVSSLTANPFKVIGSYIYYAKIENEAMGNFTIIKSTLDGKKKQVLYKGVTDFWIAQNQIYFIKNGELYWMGLDGKGVKRASAIQSELYGDSGCAPGNYFILDEGFHWIEDSGDTTIDYYYFDFASKKVTKLPSPTTYDDVQSIDLKKNRFVAEKFSGSYAIVGLYDLKGKLIKKLLTYDYLKSETYIYSVSAKNGQLLYIQGTSLKKITF</sequence>
<accession>A0A846MBZ4</accession>
<dbReference type="InterPro" id="IPR032485">
    <property type="entry name" value="LRP1-like_beta_prop"/>
</dbReference>
<name>A0A846MBZ4_9BACL</name>
<keyword evidence="4" id="KW-1185">Reference proteome</keyword>
<feature type="signal peptide" evidence="1">
    <location>
        <begin position="1"/>
        <end position="24"/>
    </location>
</feature>
<protein>
    <recommendedName>
        <fullName evidence="2">Prolow-density lipoprotein receptor-related protein 1-like beta-propeller domain-containing protein</fullName>
    </recommendedName>
</protein>
<feature type="chain" id="PRO_5032372293" description="Prolow-density lipoprotein receptor-related protein 1-like beta-propeller domain-containing protein" evidence="1">
    <location>
        <begin position="25"/>
        <end position="363"/>
    </location>
</feature>
<comment type="caution">
    <text evidence="3">The sequence shown here is derived from an EMBL/GenBank/DDBJ whole genome shotgun (WGS) entry which is preliminary data.</text>
</comment>
<reference evidence="3 4" key="1">
    <citation type="submission" date="2020-03" db="EMBL/GenBank/DDBJ databases">
        <title>Genomic Encyclopedia of Archaeal and Bacterial Type Strains, Phase II (KMG-II): from individual species to whole genera.</title>
        <authorList>
            <person name="Goeker M."/>
        </authorList>
    </citation>
    <scope>NUCLEOTIDE SEQUENCE [LARGE SCALE GENOMIC DNA]</scope>
    <source>
        <strain evidence="3 4">DSM 4749</strain>
    </source>
</reference>
<dbReference type="Proteomes" id="UP000532769">
    <property type="component" value="Unassembled WGS sequence"/>
</dbReference>
<keyword evidence="1" id="KW-0732">Signal</keyword>
<gene>
    <name evidence="3" type="ORF">BDD39_000060</name>
</gene>
<proteinExistence type="predicted"/>
<evidence type="ECO:0000313" key="4">
    <source>
        <dbReference type="Proteomes" id="UP000532769"/>
    </source>
</evidence>
<dbReference type="RefSeq" id="WP_166907167.1">
    <property type="nucleotide sequence ID" value="NZ_JAASRS010000001.1"/>
</dbReference>
<dbReference type="EMBL" id="JAASRS010000001">
    <property type="protein sequence ID" value="NIK13550.1"/>
    <property type="molecule type" value="Genomic_DNA"/>
</dbReference>
<evidence type="ECO:0000259" key="2">
    <source>
        <dbReference type="Pfam" id="PF16472"/>
    </source>
</evidence>
<feature type="domain" description="Prolow-density lipoprotein receptor-related protein 1-like beta-propeller" evidence="2">
    <location>
        <begin position="28"/>
        <end position="231"/>
    </location>
</feature>
<evidence type="ECO:0000256" key="1">
    <source>
        <dbReference type="SAM" id="SignalP"/>
    </source>
</evidence>
<evidence type="ECO:0000313" key="3">
    <source>
        <dbReference type="EMBL" id="NIK13550.1"/>
    </source>
</evidence>